<dbReference type="Proteomes" id="UP000184032">
    <property type="component" value="Unassembled WGS sequence"/>
</dbReference>
<evidence type="ECO:0000256" key="2">
    <source>
        <dbReference type="PIRSR" id="PIRSR006232-1"/>
    </source>
</evidence>
<evidence type="ECO:0000313" key="7">
    <source>
        <dbReference type="Proteomes" id="UP000184032"/>
    </source>
</evidence>
<dbReference type="InterPro" id="IPR012093">
    <property type="entry name" value="Pirin"/>
</dbReference>
<gene>
    <name evidence="6" type="ORF">SAMN02745245_01230</name>
</gene>
<keyword evidence="2" id="KW-0479">Metal-binding</keyword>
<dbReference type="STRING" id="1120995.SAMN02745245_01230"/>
<evidence type="ECO:0000313" key="6">
    <source>
        <dbReference type="EMBL" id="SHH40159.1"/>
    </source>
</evidence>
<sequence>MINLIKRDSLGHSNEHWLDSFHHFSFSSYYNPDNINFGVLRVLNDDMVAPTTGFNTHPHKDMEIISYVVDGELTHADSMDNKRVLKRGQVQYMSAGTGVTHSEHNYGHNILRFLQIWIFPDKEGYIPNYGDVLFDFEDRVNKWMPIASGSGDSTFPIQVHADVNVYATYLTPGDSIDFKVGKDRQAYLVAVEGEMEINSILLEERDALEIVEEDINIYAGNSSHVLIIEMAKEK</sequence>
<comment type="cofactor">
    <cofactor evidence="2">
        <name>Fe cation</name>
        <dbReference type="ChEBI" id="CHEBI:24875"/>
    </cofactor>
    <text evidence="2">Binds 1 Fe cation per subunit.</text>
</comment>
<dbReference type="InterPro" id="IPR011051">
    <property type="entry name" value="RmlC_Cupin_sf"/>
</dbReference>
<dbReference type="CDD" id="cd02910">
    <property type="entry name" value="cupin_Yhhw_N"/>
    <property type="match status" value="1"/>
</dbReference>
<name>A0A1M5SNL1_9FIRM</name>
<dbReference type="EMBL" id="FQXI01000008">
    <property type="protein sequence ID" value="SHH40159.1"/>
    <property type="molecule type" value="Genomic_DNA"/>
</dbReference>
<evidence type="ECO:0008006" key="8">
    <source>
        <dbReference type="Google" id="ProtNLM"/>
    </source>
</evidence>
<dbReference type="PANTHER" id="PTHR43212:SF3">
    <property type="entry name" value="QUERCETIN 2,3-DIOXYGENASE"/>
    <property type="match status" value="1"/>
</dbReference>
<reference evidence="6 7" key="1">
    <citation type="submission" date="2016-11" db="EMBL/GenBank/DDBJ databases">
        <authorList>
            <person name="Jaros S."/>
            <person name="Januszkiewicz K."/>
            <person name="Wedrychowicz H."/>
        </authorList>
    </citation>
    <scope>NUCLEOTIDE SEQUENCE [LARGE SCALE GENOMIC DNA]</scope>
    <source>
        <strain evidence="6 7">DSM 21120</strain>
    </source>
</reference>
<feature type="binding site" evidence="2">
    <location>
        <position position="57"/>
    </location>
    <ligand>
        <name>Fe cation</name>
        <dbReference type="ChEBI" id="CHEBI:24875"/>
    </ligand>
</feature>
<evidence type="ECO:0000259" key="4">
    <source>
        <dbReference type="Pfam" id="PF02678"/>
    </source>
</evidence>
<dbReference type="GO" id="GO:0046872">
    <property type="term" value="F:metal ion binding"/>
    <property type="evidence" value="ECO:0007669"/>
    <property type="project" value="UniProtKB-KW"/>
</dbReference>
<comment type="similarity">
    <text evidence="1 3">Belongs to the pirin family.</text>
</comment>
<feature type="domain" description="Quercetin 2,3-dioxygenase C-terminal cupin" evidence="5">
    <location>
        <begin position="146"/>
        <end position="230"/>
    </location>
</feature>
<accession>A0A1M5SNL1</accession>
<keyword evidence="7" id="KW-1185">Reference proteome</keyword>
<evidence type="ECO:0000256" key="3">
    <source>
        <dbReference type="RuleBase" id="RU003457"/>
    </source>
</evidence>
<keyword evidence="2" id="KW-0408">Iron</keyword>
<organism evidence="6 7">
    <name type="scientific">Anaerosphaera aminiphila DSM 21120</name>
    <dbReference type="NCBI Taxonomy" id="1120995"/>
    <lineage>
        <taxon>Bacteria</taxon>
        <taxon>Bacillati</taxon>
        <taxon>Bacillota</taxon>
        <taxon>Tissierellia</taxon>
        <taxon>Tissierellales</taxon>
        <taxon>Peptoniphilaceae</taxon>
        <taxon>Anaerosphaera</taxon>
    </lineage>
</organism>
<dbReference type="InterPro" id="IPR003829">
    <property type="entry name" value="Pirin_N_dom"/>
</dbReference>
<feature type="binding site" evidence="2">
    <location>
        <position position="103"/>
    </location>
    <ligand>
        <name>Fe cation</name>
        <dbReference type="ChEBI" id="CHEBI:24875"/>
    </ligand>
</feature>
<dbReference type="OrthoDB" id="321327at2"/>
<dbReference type="Pfam" id="PF17954">
    <property type="entry name" value="Pirin_C_2"/>
    <property type="match status" value="1"/>
</dbReference>
<proteinExistence type="inferred from homology"/>
<dbReference type="InterPro" id="IPR014710">
    <property type="entry name" value="RmlC-like_jellyroll"/>
</dbReference>
<evidence type="ECO:0000259" key="5">
    <source>
        <dbReference type="Pfam" id="PF17954"/>
    </source>
</evidence>
<feature type="binding site" evidence="2">
    <location>
        <position position="59"/>
    </location>
    <ligand>
        <name>Fe cation</name>
        <dbReference type="ChEBI" id="CHEBI:24875"/>
    </ligand>
</feature>
<dbReference type="Pfam" id="PF02678">
    <property type="entry name" value="Pirin"/>
    <property type="match status" value="1"/>
</dbReference>
<protein>
    <recommendedName>
        <fullName evidence="8">Pirin N-terminal domain-containing protein</fullName>
    </recommendedName>
</protein>
<feature type="binding site" evidence="2">
    <location>
        <position position="101"/>
    </location>
    <ligand>
        <name>Fe cation</name>
        <dbReference type="ChEBI" id="CHEBI:24875"/>
    </ligand>
</feature>
<dbReference type="SUPFAM" id="SSF51182">
    <property type="entry name" value="RmlC-like cupins"/>
    <property type="match status" value="1"/>
</dbReference>
<dbReference type="PANTHER" id="PTHR43212">
    <property type="entry name" value="QUERCETIN 2,3-DIOXYGENASE"/>
    <property type="match status" value="1"/>
</dbReference>
<dbReference type="InterPro" id="IPR041602">
    <property type="entry name" value="Quercetinase_C"/>
</dbReference>
<evidence type="ECO:0000256" key="1">
    <source>
        <dbReference type="ARBA" id="ARBA00008416"/>
    </source>
</evidence>
<dbReference type="AlphaFoldDB" id="A0A1M5SNL1"/>
<feature type="domain" description="Pirin N-terminal" evidence="4">
    <location>
        <begin position="11"/>
        <end position="118"/>
    </location>
</feature>
<dbReference type="Gene3D" id="2.60.120.10">
    <property type="entry name" value="Jelly Rolls"/>
    <property type="match status" value="2"/>
</dbReference>
<dbReference type="RefSeq" id="WP_073184730.1">
    <property type="nucleotide sequence ID" value="NZ_FQXI01000008.1"/>
</dbReference>
<dbReference type="PIRSF" id="PIRSF006232">
    <property type="entry name" value="Pirin"/>
    <property type="match status" value="1"/>
</dbReference>